<feature type="transmembrane region" description="Helical" evidence="1">
    <location>
        <begin position="6"/>
        <end position="31"/>
    </location>
</feature>
<organism evidence="2 3">
    <name type="scientific">Roseicyclus marinus</name>
    <dbReference type="NCBI Taxonomy" id="2161673"/>
    <lineage>
        <taxon>Bacteria</taxon>
        <taxon>Pseudomonadati</taxon>
        <taxon>Pseudomonadota</taxon>
        <taxon>Alphaproteobacteria</taxon>
        <taxon>Rhodobacterales</taxon>
        <taxon>Roseobacteraceae</taxon>
        <taxon>Roseicyclus</taxon>
    </lineage>
</organism>
<dbReference type="RefSeq" id="WP_338274629.1">
    <property type="nucleotide sequence ID" value="NZ_AP027266.1"/>
</dbReference>
<accession>A0AA48HI54</accession>
<keyword evidence="1" id="KW-0812">Transmembrane</keyword>
<protein>
    <recommendedName>
        <fullName evidence="4">DUF2306 domain-containing protein</fullName>
    </recommendedName>
</protein>
<dbReference type="Pfam" id="PF10067">
    <property type="entry name" value="DUF2306"/>
    <property type="match status" value="1"/>
</dbReference>
<reference evidence="2 3" key="1">
    <citation type="submission" date="2023-01" db="EMBL/GenBank/DDBJ databases">
        <title>Complete genome sequence of Roseicyclus marinus strain Dej080120_10.</title>
        <authorList>
            <person name="Ueki S."/>
            <person name="Maruyama F."/>
        </authorList>
    </citation>
    <scope>NUCLEOTIDE SEQUENCE [LARGE SCALE GENOMIC DNA]</scope>
    <source>
        <strain evidence="2 3">Dej080120_10</strain>
    </source>
</reference>
<sequence length="165" mass="17959">MTASELAALPLAVHLHLWPALGALVLGPFALTRRRRDIWHKGAGYLWVGLMALTAGSALWIEAAVLPIGYGFGPIHALSVLVFYGLWRGVFAARAGDVATHSGWMRALYWQALIIAGSFTLLPGRTLNTLLFPERPMLGVVVICGVGLALSMRFMRLRSVRRLVG</sequence>
<proteinExistence type="predicted"/>
<dbReference type="AlphaFoldDB" id="A0AA48HI54"/>
<evidence type="ECO:0000256" key="1">
    <source>
        <dbReference type="SAM" id="Phobius"/>
    </source>
</evidence>
<evidence type="ECO:0000313" key="3">
    <source>
        <dbReference type="Proteomes" id="UP001337723"/>
    </source>
</evidence>
<keyword evidence="1" id="KW-0472">Membrane</keyword>
<feature type="transmembrane region" description="Helical" evidence="1">
    <location>
        <begin position="136"/>
        <end position="155"/>
    </location>
</feature>
<dbReference type="EMBL" id="AP027266">
    <property type="protein sequence ID" value="BDW84621.1"/>
    <property type="molecule type" value="Genomic_DNA"/>
</dbReference>
<name>A0AA48HI54_9RHOB</name>
<evidence type="ECO:0008006" key="4">
    <source>
        <dbReference type="Google" id="ProtNLM"/>
    </source>
</evidence>
<evidence type="ECO:0000313" key="2">
    <source>
        <dbReference type="EMBL" id="BDW84621.1"/>
    </source>
</evidence>
<feature type="transmembrane region" description="Helical" evidence="1">
    <location>
        <begin position="43"/>
        <end position="61"/>
    </location>
</feature>
<feature type="transmembrane region" description="Helical" evidence="1">
    <location>
        <begin position="107"/>
        <end position="124"/>
    </location>
</feature>
<dbReference type="KEGG" id="rmai:MACH21_07980"/>
<gene>
    <name evidence="2" type="ORF">MACH21_07980</name>
</gene>
<feature type="transmembrane region" description="Helical" evidence="1">
    <location>
        <begin position="67"/>
        <end position="87"/>
    </location>
</feature>
<keyword evidence="1" id="KW-1133">Transmembrane helix</keyword>
<keyword evidence="3" id="KW-1185">Reference proteome</keyword>
<dbReference type="InterPro" id="IPR018750">
    <property type="entry name" value="DUF2306_membrane"/>
</dbReference>
<dbReference type="Proteomes" id="UP001337723">
    <property type="component" value="Chromosome"/>
</dbReference>